<evidence type="ECO:0000256" key="1">
    <source>
        <dbReference type="SAM" id="SignalP"/>
    </source>
</evidence>
<proteinExistence type="predicted"/>
<protein>
    <submittedName>
        <fullName evidence="3">Indoleacetamide hydrolase</fullName>
    </submittedName>
</protein>
<dbReference type="InterPro" id="IPR023631">
    <property type="entry name" value="Amidase_dom"/>
</dbReference>
<dbReference type="NCBIfam" id="NF005688">
    <property type="entry name" value="PRK07488.1"/>
    <property type="match status" value="1"/>
</dbReference>
<dbReference type="Proteomes" id="UP000298180">
    <property type="component" value="Unassembled WGS sequence"/>
</dbReference>
<dbReference type="GO" id="GO:0016787">
    <property type="term" value="F:hydrolase activity"/>
    <property type="evidence" value="ECO:0007669"/>
    <property type="project" value="UniProtKB-KW"/>
</dbReference>
<feature type="chain" id="PRO_5021502149" evidence="1">
    <location>
        <begin position="28"/>
        <end position="508"/>
    </location>
</feature>
<dbReference type="InterPro" id="IPR036928">
    <property type="entry name" value="AS_sf"/>
</dbReference>
<keyword evidence="4" id="KW-1185">Reference proteome</keyword>
<accession>A0A4Z0C7V0</accession>
<sequence>MSHFRRFARCALPAALVLAGCAGPQSARQVAPDIDALTATDAAARLCAGQFTSESLVRAYLARAQARPQLNAFVTLDANGAIAAARAADQRRAAGGPCLPLQGVPIVVKDNIHAAGLPSTAGTPALRNFVPAADAPVLARLREAGAIVLGKTNMHELAFGISGFNPAYSAPGTPPGVRNAYDPSRAAGGSSSGTGAALGARMAPAGLGTDTGGSVRIPCAFNGCASLRPTVGRYPQTGMAPISHTRDTAGPMALSMRDVELMDRVIAGGTPAAPVPLNTVRLGIVRSMLANLDADTRAAWEATTAKLRGAGVTLVEVPMPQLEQLSGAVGFPLALYEAHDDLVGYLARWNTGLTIQQLAAGIVSPDVKGTFDGLVLPRKLPNPAGGVVDAAGPYKAAMETHRPALARLYAETFAAQRLDALVFPTTPRVAMPATPEASSLENFLLMIQNTDPGSNAGVPGIQLPMAMGATSRLPVGLELDGPVNSDRRLVAIGMAIEQLLGRVPPPAR</sequence>
<dbReference type="OrthoDB" id="9811471at2"/>
<gene>
    <name evidence="3" type="primary">iaaH</name>
    <name evidence="3" type="ORF">EZ313_10790</name>
</gene>
<dbReference type="SUPFAM" id="SSF75304">
    <property type="entry name" value="Amidase signature (AS) enzymes"/>
    <property type="match status" value="1"/>
</dbReference>
<dbReference type="InterPro" id="IPR020556">
    <property type="entry name" value="Amidase_CS"/>
</dbReference>
<feature type="signal peptide" evidence="1">
    <location>
        <begin position="1"/>
        <end position="27"/>
    </location>
</feature>
<dbReference type="InterPro" id="IPR000120">
    <property type="entry name" value="Amidase"/>
</dbReference>
<keyword evidence="1" id="KW-0732">Signal</keyword>
<keyword evidence="3" id="KW-0378">Hydrolase</keyword>
<reference evidence="3 4" key="1">
    <citation type="submission" date="2019-03" db="EMBL/GenBank/DDBJ databases">
        <title>Ramlibacter henchirensis DSM 14656, whole genome shotgun sequence.</title>
        <authorList>
            <person name="Zhang X."/>
            <person name="Feng G."/>
            <person name="Zhu H."/>
        </authorList>
    </citation>
    <scope>NUCLEOTIDE SEQUENCE [LARGE SCALE GENOMIC DNA]</scope>
    <source>
        <strain evidence="3 4">DSM 14656</strain>
    </source>
</reference>
<dbReference type="PROSITE" id="PS51257">
    <property type="entry name" value="PROKAR_LIPOPROTEIN"/>
    <property type="match status" value="1"/>
</dbReference>
<dbReference type="Gene3D" id="3.90.1300.10">
    <property type="entry name" value="Amidase signature (AS) domain"/>
    <property type="match status" value="1"/>
</dbReference>
<dbReference type="AlphaFoldDB" id="A0A4Z0C7V0"/>
<dbReference type="Pfam" id="PF01425">
    <property type="entry name" value="Amidase"/>
    <property type="match status" value="1"/>
</dbReference>
<evidence type="ECO:0000313" key="3">
    <source>
        <dbReference type="EMBL" id="TFZ07074.1"/>
    </source>
</evidence>
<dbReference type="PANTHER" id="PTHR11895:SF151">
    <property type="entry name" value="GLUTAMYL-TRNA(GLN) AMIDOTRANSFERASE SUBUNIT A"/>
    <property type="match status" value="1"/>
</dbReference>
<evidence type="ECO:0000259" key="2">
    <source>
        <dbReference type="Pfam" id="PF01425"/>
    </source>
</evidence>
<comment type="caution">
    <text evidence="3">The sequence shown here is derived from an EMBL/GenBank/DDBJ whole genome shotgun (WGS) entry which is preliminary data.</text>
</comment>
<evidence type="ECO:0000313" key="4">
    <source>
        <dbReference type="Proteomes" id="UP000298180"/>
    </source>
</evidence>
<dbReference type="PANTHER" id="PTHR11895">
    <property type="entry name" value="TRANSAMIDASE"/>
    <property type="match status" value="1"/>
</dbReference>
<organism evidence="3 4">
    <name type="scientific">Ramlibacter henchirensis</name>
    <dbReference type="NCBI Taxonomy" id="204072"/>
    <lineage>
        <taxon>Bacteria</taxon>
        <taxon>Pseudomonadati</taxon>
        <taxon>Pseudomonadota</taxon>
        <taxon>Betaproteobacteria</taxon>
        <taxon>Burkholderiales</taxon>
        <taxon>Comamonadaceae</taxon>
        <taxon>Ramlibacter</taxon>
    </lineage>
</organism>
<dbReference type="PROSITE" id="PS00571">
    <property type="entry name" value="AMIDASES"/>
    <property type="match status" value="1"/>
</dbReference>
<feature type="domain" description="Amidase" evidence="2">
    <location>
        <begin position="56"/>
        <end position="489"/>
    </location>
</feature>
<name>A0A4Z0C7V0_9BURK</name>
<dbReference type="RefSeq" id="WP_135263154.1">
    <property type="nucleotide sequence ID" value="NZ_SMLM01000001.1"/>
</dbReference>
<dbReference type="EMBL" id="SMLM01000001">
    <property type="protein sequence ID" value="TFZ07074.1"/>
    <property type="molecule type" value="Genomic_DNA"/>
</dbReference>